<protein>
    <submittedName>
        <fullName evidence="7">Putative ribonuclease H-like domain-containing protein</fullName>
    </submittedName>
</protein>
<dbReference type="GO" id="GO:0004190">
    <property type="term" value="F:aspartic-type endopeptidase activity"/>
    <property type="evidence" value="ECO:0007669"/>
    <property type="project" value="UniProtKB-KW"/>
</dbReference>
<dbReference type="InterPro" id="IPR001584">
    <property type="entry name" value="Integrase_cat-core"/>
</dbReference>
<dbReference type="GO" id="GO:0005737">
    <property type="term" value="C:cytoplasm"/>
    <property type="evidence" value="ECO:0000318"/>
    <property type="project" value="GO_Central"/>
</dbReference>
<keyword evidence="1" id="KW-0378">Hydrolase</keyword>
<dbReference type="Pfam" id="PF07727">
    <property type="entry name" value="RVT_2"/>
    <property type="match status" value="1"/>
</dbReference>
<dbReference type="SUPFAM" id="SSF56672">
    <property type="entry name" value="DNA/RNA polymerases"/>
    <property type="match status" value="1"/>
</dbReference>
<evidence type="ECO:0000256" key="3">
    <source>
        <dbReference type="ARBA" id="ARBA00023002"/>
    </source>
</evidence>
<dbReference type="InterPro" id="IPR054722">
    <property type="entry name" value="PolX-like_BBD"/>
</dbReference>
<dbReference type="CDD" id="cd09272">
    <property type="entry name" value="RNase_HI_RT_Ty1"/>
    <property type="match status" value="1"/>
</dbReference>
<feature type="compositionally biased region" description="Polar residues" evidence="4">
    <location>
        <begin position="1044"/>
        <end position="1063"/>
    </location>
</feature>
<dbReference type="Gene3D" id="3.30.420.10">
    <property type="entry name" value="Ribonuclease H-like superfamily/Ribonuclease H"/>
    <property type="match status" value="1"/>
</dbReference>
<feature type="signal peptide" evidence="5">
    <location>
        <begin position="1"/>
        <end position="22"/>
    </location>
</feature>
<dbReference type="InParanoid" id="A0A251SFG3"/>
<keyword evidence="5" id="KW-0732">Signal</keyword>
<dbReference type="InterPro" id="IPR036812">
    <property type="entry name" value="NAD(P)_OxRdtase_dom_sf"/>
</dbReference>
<keyword evidence="3" id="KW-0560">Oxidoreductase</keyword>
<evidence type="ECO:0000259" key="6">
    <source>
        <dbReference type="PROSITE" id="PS50994"/>
    </source>
</evidence>
<feature type="domain" description="Integrase catalytic" evidence="6">
    <location>
        <begin position="746"/>
        <end position="912"/>
    </location>
</feature>
<dbReference type="Proteomes" id="UP000215914">
    <property type="component" value="Chromosome 14"/>
</dbReference>
<keyword evidence="2" id="KW-0521">NADP</keyword>
<dbReference type="Pfam" id="PF00665">
    <property type="entry name" value="rve"/>
    <property type="match status" value="1"/>
</dbReference>
<reference evidence="8" key="1">
    <citation type="journal article" date="2017" name="Nature">
        <title>The sunflower genome provides insights into oil metabolism, flowering and Asterid evolution.</title>
        <authorList>
            <person name="Badouin H."/>
            <person name="Gouzy J."/>
            <person name="Grassa C.J."/>
            <person name="Murat F."/>
            <person name="Staton S.E."/>
            <person name="Cottret L."/>
            <person name="Lelandais-Briere C."/>
            <person name="Owens G.L."/>
            <person name="Carrere S."/>
            <person name="Mayjonade B."/>
            <person name="Legrand L."/>
            <person name="Gill N."/>
            <person name="Kane N.C."/>
            <person name="Bowers J.E."/>
            <person name="Hubner S."/>
            <person name="Bellec A."/>
            <person name="Berard A."/>
            <person name="Berges H."/>
            <person name="Blanchet N."/>
            <person name="Boniface M.C."/>
            <person name="Brunel D."/>
            <person name="Catrice O."/>
            <person name="Chaidir N."/>
            <person name="Claudel C."/>
            <person name="Donnadieu C."/>
            <person name="Faraut T."/>
            <person name="Fievet G."/>
            <person name="Helmstetter N."/>
            <person name="King M."/>
            <person name="Knapp S.J."/>
            <person name="Lai Z."/>
            <person name="Le Paslier M.C."/>
            <person name="Lippi Y."/>
            <person name="Lorenzon L."/>
            <person name="Mandel J.R."/>
            <person name="Marage G."/>
            <person name="Marchand G."/>
            <person name="Marquand E."/>
            <person name="Bret-Mestries E."/>
            <person name="Morien E."/>
            <person name="Nambeesan S."/>
            <person name="Nguyen T."/>
            <person name="Pegot-Espagnet P."/>
            <person name="Pouilly N."/>
            <person name="Raftis F."/>
            <person name="Sallet E."/>
            <person name="Schiex T."/>
            <person name="Thomas J."/>
            <person name="Vandecasteele C."/>
            <person name="Vares D."/>
            <person name="Vear F."/>
            <person name="Vautrin S."/>
            <person name="Crespi M."/>
            <person name="Mangin B."/>
            <person name="Burke J.M."/>
            <person name="Salse J."/>
            <person name="Munos S."/>
            <person name="Vincourt P."/>
            <person name="Rieseberg L.H."/>
            <person name="Langlade N.B."/>
        </authorList>
    </citation>
    <scope>NUCLEOTIDE SEQUENCE [LARGE SCALE GENOMIC DNA]</scope>
    <source>
        <strain evidence="8">cv. SF193</strain>
    </source>
</reference>
<dbReference type="InterPro" id="IPR036397">
    <property type="entry name" value="RNaseH_sf"/>
</dbReference>
<evidence type="ECO:0000313" key="7">
    <source>
        <dbReference type="EMBL" id="OTF97594.1"/>
    </source>
</evidence>
<evidence type="ECO:0000256" key="2">
    <source>
        <dbReference type="ARBA" id="ARBA00022857"/>
    </source>
</evidence>
<proteinExistence type="predicted"/>
<dbReference type="InterPro" id="IPR013103">
    <property type="entry name" value="RVT_2"/>
</dbReference>
<dbReference type="EMBL" id="CM007903">
    <property type="protein sequence ID" value="OTF97594.1"/>
    <property type="molecule type" value="Genomic_DNA"/>
</dbReference>
<dbReference type="Pfam" id="PF00248">
    <property type="entry name" value="Aldo_ket_red"/>
    <property type="match status" value="1"/>
</dbReference>
<dbReference type="GO" id="GO:0003676">
    <property type="term" value="F:nucleic acid binding"/>
    <property type="evidence" value="ECO:0007669"/>
    <property type="project" value="InterPro"/>
</dbReference>
<keyword evidence="1" id="KW-0645">Protease</keyword>
<dbReference type="Pfam" id="PF25597">
    <property type="entry name" value="SH3_retrovirus"/>
    <property type="match status" value="1"/>
</dbReference>
<feature type="chain" id="PRO_5012874454" evidence="5">
    <location>
        <begin position="23"/>
        <end position="1655"/>
    </location>
</feature>
<evidence type="ECO:0000256" key="4">
    <source>
        <dbReference type="SAM" id="MobiDB-lite"/>
    </source>
</evidence>
<dbReference type="PANTHER" id="PTHR43625:SF55">
    <property type="entry name" value="PERAKINE REDUCTASE"/>
    <property type="match status" value="1"/>
</dbReference>
<name>A0A251SFG3_HELAN</name>
<dbReference type="OMA" id="HESKEYT"/>
<dbReference type="SUPFAM" id="SSF51430">
    <property type="entry name" value="NAD(P)-linked oxidoreductase"/>
    <property type="match status" value="2"/>
</dbReference>
<evidence type="ECO:0000313" key="8">
    <source>
        <dbReference type="Proteomes" id="UP000215914"/>
    </source>
</evidence>
<feature type="region of interest" description="Disordered" evidence="4">
    <location>
        <begin position="1019"/>
        <end position="1068"/>
    </location>
</feature>
<gene>
    <name evidence="7" type="ORF">HannXRQ_Chr14g0436351</name>
</gene>
<dbReference type="SUPFAM" id="SSF53098">
    <property type="entry name" value="Ribonuclease H-like"/>
    <property type="match status" value="1"/>
</dbReference>
<dbReference type="InterPro" id="IPR023210">
    <property type="entry name" value="NADP_OxRdtase_dom"/>
</dbReference>
<dbReference type="GO" id="GO:0015074">
    <property type="term" value="P:DNA integration"/>
    <property type="evidence" value="ECO:0007669"/>
    <property type="project" value="InterPro"/>
</dbReference>
<dbReference type="PROSITE" id="PS50994">
    <property type="entry name" value="INTEGRASE"/>
    <property type="match status" value="1"/>
</dbReference>
<dbReference type="InterPro" id="IPR025724">
    <property type="entry name" value="GAG-pre-integrase_dom"/>
</dbReference>
<dbReference type="InterPro" id="IPR012337">
    <property type="entry name" value="RNaseH-like_sf"/>
</dbReference>
<sequence>MIGTSGRLSILRCCLFFLKSSSYPLMIAPWRPRADIWVWVSRVFILSKLVVRSELPGREGAKKGEHPTRALLKTKARRENVDFGKEGVVRRIKLGSQGMEVSVMGLGCMSLTASAYGPAKPEQDMIKIIHHAVKTGITHLDTSDCYGPHANEILIGKALKGLERGSVQLATKFACCEASLKRLDVDYIDLYYVHRVDSRVPIEITMRELKKLVEEGKIKYIGLSEASPSTIRRAHSVHPITAVQLEWSLWTRDHEEEVIPTCRELGIGIVPSLPLGGGFLALGPKLVEGMLDEDLRKYNPRLQGENLEHNKILFEQIQKIAEKKGCTMSQLAMAWLLDELWTVVDEGYQELGPNPSEERSAAYRESIKKDKRALHIIFQSVIDTVFERISQAKSAKEAWIILHKSYRGETRVKTVRLQSLRCEFDSLNMKDGESVEEYFNRTIHLVNQLRMNEEKLDEQRVVEKILRSLTRNYESVVITIEETKNLAEVSTEELMGILQSHELRLKRYEDNPVEHAFQVTNDESERTDNAVIHTEDDVDEQDDTMFMIFNMEETVKGDCWYLDSGCSNHMSGNRELFSHLDESLKKEVRTGDDKRLEVLGSGNISITIRGRERKIPDVFYVKGLKHNLLSVGQLIGKGYEVAFKGDRCIIKDSNGELLGIVKMTNNKMFPLHLESDLTYVMNMTTSDSSRLWHRRYGHVNMDTLIDMKNKDLVIGLPKIRKDDSTCEGCISGKHARKPFHKKMVWQATEPLQLVHSDICGPMRTESIGGCRYFITFIDDYTRKTWVYFLKFKSEALYHFKNFRVLNEKQSNHVIKTLRTDRGGEYCSKAFQEYLRLNGIRHQLTNSYTPQQNGVAERKNRTLMELSRSMMNIKQLPNCYWAEAVACTTYILNRTITKTRPNITPYEAWNGQKPNVEHLRVFGCLAYALIPKQHRDKLSNKTIKTIFVGYSEASKGYKLYNPLTNKIIISRDVIFDENKRWVFEGEGSNAPLIITDVEEIQIQHDEENNREQEIDNHATDNVNEDPQETSNNDQQVCGGSGTYEAHQQSADQDQQNSGDTSSTDSENEVIKTKSIRNVYRNTRKLTNAEVLQKYNQNQVLNFVLYTSTDPTSYEEASKDEKWIAAMDREMDSINKNHTWVLVDPPKHQKPIGVKWIYKTKYDEKGNVDKYKARLVVKGYRQKYGIDYQEVFAPVIRFETVRIVLALAAHYGWYLHQMDVKTAFLNGKLNEQVYIEQPQGYVKQGEEQKVCHLQRALYGLKQAPRAWYSRIDSYFVQHNFKKSAYEHTLYIKDTNKGKLVICLYVDDLIIASNSMHLITEFKESMNKEFEMTDMGRLHYFLGMEVLYEDGNVILSQRKYRKNLLDKYKMRQCNTVSTPMEYGLKLSKDDPEEFVDEGVYRSLVGSLMYLTNTRPDIMFAVSKISRFMENPRKNHWEAAKRILRYIKGTQNQGITYSKGGKKVLIGFSDSDYAGDMDDSKSTSGYIFHLGSGPISWQSKKQKALWIKGILDDLQETNVSSIPLYCDNKSTICLARDPVYHGKSKHIRVKYHFIRDLVKKGELNVIFCATKDQIADIMTKALQPKDFIRLKELLRMSPEIHSSLFKDFQQWLLHQGTDLSPIPGSSKMENFNQNVGALSVKLSPQDMVELEYIASVNAF</sequence>
<dbReference type="Pfam" id="PF13976">
    <property type="entry name" value="gag_pre-integrs"/>
    <property type="match status" value="1"/>
</dbReference>
<dbReference type="GO" id="GO:0016491">
    <property type="term" value="F:oxidoreductase activity"/>
    <property type="evidence" value="ECO:0007669"/>
    <property type="project" value="UniProtKB-KW"/>
</dbReference>
<dbReference type="InterPro" id="IPR050791">
    <property type="entry name" value="Aldo-Keto_reductase"/>
</dbReference>
<keyword evidence="8" id="KW-1185">Reference proteome</keyword>
<organism evidence="7 8">
    <name type="scientific">Helianthus annuus</name>
    <name type="common">Common sunflower</name>
    <dbReference type="NCBI Taxonomy" id="4232"/>
    <lineage>
        <taxon>Eukaryota</taxon>
        <taxon>Viridiplantae</taxon>
        <taxon>Streptophyta</taxon>
        <taxon>Embryophyta</taxon>
        <taxon>Tracheophyta</taxon>
        <taxon>Spermatophyta</taxon>
        <taxon>Magnoliopsida</taxon>
        <taxon>eudicotyledons</taxon>
        <taxon>Gunneridae</taxon>
        <taxon>Pentapetalae</taxon>
        <taxon>asterids</taxon>
        <taxon>campanulids</taxon>
        <taxon>Asterales</taxon>
        <taxon>Asteraceae</taxon>
        <taxon>Asteroideae</taxon>
        <taxon>Heliantheae alliance</taxon>
        <taxon>Heliantheae</taxon>
        <taxon>Helianthus</taxon>
    </lineage>
</organism>
<evidence type="ECO:0000256" key="1">
    <source>
        <dbReference type="ARBA" id="ARBA00022750"/>
    </source>
</evidence>
<evidence type="ECO:0000256" key="5">
    <source>
        <dbReference type="SAM" id="SignalP"/>
    </source>
</evidence>
<dbReference type="PANTHER" id="PTHR43625">
    <property type="entry name" value="AFLATOXIN B1 ALDEHYDE REDUCTASE"/>
    <property type="match status" value="1"/>
</dbReference>
<feature type="compositionally biased region" description="Polar residues" evidence="4">
    <location>
        <begin position="1027"/>
        <end position="1036"/>
    </location>
</feature>
<dbReference type="Gene3D" id="3.20.20.100">
    <property type="entry name" value="NADP-dependent oxidoreductase domain"/>
    <property type="match status" value="2"/>
</dbReference>
<keyword evidence="1" id="KW-0064">Aspartyl protease</keyword>
<dbReference type="Pfam" id="PF22936">
    <property type="entry name" value="Pol_BBD"/>
    <property type="match status" value="1"/>
</dbReference>
<dbReference type="InterPro" id="IPR057670">
    <property type="entry name" value="SH3_retrovirus"/>
</dbReference>
<accession>A0A251SFG3</accession>
<dbReference type="InterPro" id="IPR043502">
    <property type="entry name" value="DNA/RNA_pol_sf"/>
</dbReference>